<evidence type="ECO:0000313" key="2">
    <source>
        <dbReference type="Proteomes" id="UP000316252"/>
    </source>
</evidence>
<dbReference type="GO" id="GO:0051539">
    <property type="term" value="F:4 iron, 4 sulfur cluster binding"/>
    <property type="evidence" value="ECO:0007669"/>
    <property type="project" value="TreeGrafter"/>
</dbReference>
<dbReference type="NCBIfam" id="TIGR03886">
    <property type="entry name" value="lyase_spl_fam"/>
    <property type="match status" value="1"/>
</dbReference>
<dbReference type="GO" id="GO:0042601">
    <property type="term" value="C:endospore-forming forespore"/>
    <property type="evidence" value="ECO:0007669"/>
    <property type="project" value="TreeGrafter"/>
</dbReference>
<proteinExistence type="predicted"/>
<dbReference type="Proteomes" id="UP000316252">
    <property type="component" value="Unassembled WGS sequence"/>
</dbReference>
<accession>A0A506Y678</accession>
<comment type="caution">
    <text evidence="1">The sequence shown here is derived from an EMBL/GenBank/DDBJ whole genome shotgun (WGS) entry which is preliminary data.</text>
</comment>
<gene>
    <name evidence="1" type="ORF">FJ657_02265</name>
</gene>
<dbReference type="InterPro" id="IPR023805">
    <property type="entry name" value="Uncharacterised_Spl-rel"/>
</dbReference>
<dbReference type="Pfam" id="PF20903">
    <property type="entry name" value="SPL"/>
    <property type="match status" value="1"/>
</dbReference>
<dbReference type="InterPro" id="IPR049539">
    <property type="entry name" value="SPL"/>
</dbReference>
<name>A0A506Y678_9MICO</name>
<dbReference type="SUPFAM" id="SSF102114">
    <property type="entry name" value="Radical SAM enzymes"/>
    <property type="match status" value="1"/>
</dbReference>
<protein>
    <submittedName>
        <fullName evidence="1">Spore photoproduct lyase family protein</fullName>
    </submittedName>
</protein>
<dbReference type="AlphaFoldDB" id="A0A506Y678"/>
<dbReference type="EMBL" id="VHQG01000001">
    <property type="protein sequence ID" value="TPW77525.1"/>
    <property type="molecule type" value="Genomic_DNA"/>
</dbReference>
<dbReference type="FunFam" id="3.40.50.12110:FF:000002">
    <property type="entry name" value="Spore photoproduct lyase"/>
    <property type="match status" value="1"/>
</dbReference>
<evidence type="ECO:0000313" key="1">
    <source>
        <dbReference type="EMBL" id="TPW77525.1"/>
    </source>
</evidence>
<keyword evidence="1" id="KW-0456">Lyase</keyword>
<organism evidence="1 2">
    <name type="scientific">Schumannella soli</name>
    <dbReference type="NCBI Taxonomy" id="2590779"/>
    <lineage>
        <taxon>Bacteria</taxon>
        <taxon>Bacillati</taxon>
        <taxon>Actinomycetota</taxon>
        <taxon>Actinomycetes</taxon>
        <taxon>Micrococcales</taxon>
        <taxon>Microbacteriaceae</taxon>
        <taxon>Schumannella</taxon>
    </lineage>
</organism>
<sequence length="359" mass="41057">MGDEQRPRRPLLQISRIYAEEAAANSPRGREIIDRWPDADLVGVDSHWRIPELHGDERNVRRWVRIKSEALVLGEKKSLTVRPNGRSADFIAPSHSNGCAMACAYCYVPRRKGYSNPITVFTNIERIQAAIARHAAKLGPKTEPNQCDPDRWVYDLGENGDCSADALISDNVRDLVEQFRTLPNAKASFATKFVNRDLLDWDPAGSTRIRFSLMPAETAKLVDIRTSPIPERIAAIADFADAGYEVHLNFSPVIVEPGWLERWAELLDQIAEAVPARVRDRLAGEVIFLTHNEPLHEVNLGWHPRAEELLWRPELQEPKISQNGQTNVRYRWRDKRVYVADFLDLLARRAPWLRVRYAF</sequence>
<keyword evidence="2" id="KW-1185">Reference proteome</keyword>
<dbReference type="OrthoDB" id="9783671at2"/>
<dbReference type="GO" id="GO:1904047">
    <property type="term" value="F:S-adenosyl-L-methionine binding"/>
    <property type="evidence" value="ECO:0007669"/>
    <property type="project" value="TreeGrafter"/>
</dbReference>
<dbReference type="InterPro" id="IPR058240">
    <property type="entry name" value="rSAM_sf"/>
</dbReference>
<dbReference type="Gene3D" id="3.80.30.30">
    <property type="match status" value="1"/>
</dbReference>
<dbReference type="GO" id="GO:0003913">
    <property type="term" value="F:DNA photolyase activity"/>
    <property type="evidence" value="ECO:0007669"/>
    <property type="project" value="TreeGrafter"/>
</dbReference>
<dbReference type="Gene3D" id="3.40.50.12110">
    <property type="match status" value="1"/>
</dbReference>
<dbReference type="RefSeq" id="WP_141162053.1">
    <property type="nucleotide sequence ID" value="NZ_VHQG01000001.1"/>
</dbReference>
<dbReference type="PANTHER" id="PTHR37822">
    <property type="entry name" value="SPORE PHOTOPRODUCT LYASE-RELATED"/>
    <property type="match status" value="1"/>
</dbReference>
<dbReference type="PANTHER" id="PTHR37822:SF2">
    <property type="entry name" value="SPORE PHOTOPRODUCT LYASE"/>
    <property type="match status" value="1"/>
</dbReference>
<reference evidence="1 2" key="1">
    <citation type="submission" date="2019-06" db="EMBL/GenBank/DDBJ databases">
        <authorList>
            <person name="Li F."/>
        </authorList>
    </citation>
    <scope>NUCLEOTIDE SEQUENCE [LARGE SCALE GENOMIC DNA]</scope>
    <source>
        <strain evidence="1 2">10F1D-1</strain>
    </source>
</reference>